<reference evidence="2 3" key="1">
    <citation type="submission" date="2016-06" db="EMBL/GenBank/DDBJ databases">
        <title>Bacterial characters and pathogenicity of Xenorhabdus hominickii from an entomopathogenic nematode, Steinernema monticolum.</title>
        <authorList>
            <person name="Park Y."/>
            <person name="Kim Y."/>
        </authorList>
    </citation>
    <scope>NUCLEOTIDE SEQUENCE [LARGE SCALE GENOMIC DNA]</scope>
    <source>
        <strain evidence="2 3">ANU1</strain>
    </source>
</reference>
<gene>
    <name evidence="2" type="ORF">A9255_18530</name>
</gene>
<sequence>MVTITKNIITKKSIMIPNGIESIGCLEVSAILDTIKVDTPIRIAVIENSSIIEKVCFFIAFFKISGSDFVLFFIFLIKMISNDIKDFKLMPLLKMRGVFVW</sequence>
<keyword evidence="1" id="KW-0472">Membrane</keyword>
<evidence type="ECO:0000313" key="2">
    <source>
        <dbReference type="EMBL" id="AOM42374.1"/>
    </source>
</evidence>
<keyword evidence="1" id="KW-0812">Transmembrane</keyword>
<name>A0ABM6DWK7_XENHO</name>
<proteinExistence type="predicted"/>
<protein>
    <submittedName>
        <fullName evidence="2">Uncharacterized protein</fullName>
    </submittedName>
</protein>
<dbReference type="EMBL" id="CP016176">
    <property type="protein sequence ID" value="AOM42374.1"/>
    <property type="molecule type" value="Genomic_DNA"/>
</dbReference>
<organism evidence="2 3">
    <name type="scientific">Xenorhabdus hominickii</name>
    <dbReference type="NCBI Taxonomy" id="351679"/>
    <lineage>
        <taxon>Bacteria</taxon>
        <taxon>Pseudomonadati</taxon>
        <taxon>Pseudomonadota</taxon>
        <taxon>Gammaproteobacteria</taxon>
        <taxon>Enterobacterales</taxon>
        <taxon>Morganellaceae</taxon>
        <taxon>Xenorhabdus</taxon>
    </lineage>
</organism>
<keyword evidence="1" id="KW-1133">Transmembrane helix</keyword>
<keyword evidence="3" id="KW-1185">Reference proteome</keyword>
<evidence type="ECO:0000256" key="1">
    <source>
        <dbReference type="SAM" id="Phobius"/>
    </source>
</evidence>
<dbReference type="Proteomes" id="UP000094600">
    <property type="component" value="Chromosome"/>
</dbReference>
<accession>A0ABM6DWK7</accession>
<evidence type="ECO:0000313" key="3">
    <source>
        <dbReference type="Proteomes" id="UP000094600"/>
    </source>
</evidence>
<feature type="transmembrane region" description="Helical" evidence="1">
    <location>
        <begin position="57"/>
        <end position="80"/>
    </location>
</feature>